<dbReference type="AlphaFoldDB" id="Q6IL25"/>
<reference evidence="2" key="1">
    <citation type="journal article" date="2003" name="Genome Biol.">
        <title>An integrated gene annotation and transcriptional profiling approach towards the full gene content of the Drosophila genome.</title>
        <authorList>
            <person name="Hild M."/>
            <person name="Beckmann B."/>
            <person name="Haas S.A."/>
            <person name="Koch B."/>
            <person name="Solovyev V."/>
            <person name="Busold C."/>
            <person name="Fellenberg K."/>
            <person name="Boutros M."/>
            <person name="Vingron M."/>
            <person name="Sauer F."/>
            <person name="Hoheisel J.D."/>
            <person name="Paro R."/>
        </authorList>
    </citation>
    <scope>NUCLEOTIDE SEQUENCE</scope>
</reference>
<proteinExistence type="predicted"/>
<sequence length="187" mass="20804">MEENGNDQDNCAHDDDGDDDDDADTDADDEEATRKDTYVEDWIFADALNSHFPSPTYKDSHSCCLFYPGVAIKPIKISHFGVNLFYVKQPAELFQQPPLPQATIKAISPPVTAVAAPPPPPQSTFTPLSTTAAATIPTKKLVDFWSSGTFLTLAAIHYKDLQVNRFKWHCPSEKHNTEIKIPTTIIW</sequence>
<organism evidence="2">
    <name type="scientific">Drosophila melanogaster</name>
    <name type="common">Fruit fly</name>
    <dbReference type="NCBI Taxonomy" id="7227"/>
    <lineage>
        <taxon>Eukaryota</taxon>
        <taxon>Metazoa</taxon>
        <taxon>Ecdysozoa</taxon>
        <taxon>Arthropoda</taxon>
        <taxon>Hexapoda</taxon>
        <taxon>Insecta</taxon>
        <taxon>Pterygota</taxon>
        <taxon>Neoptera</taxon>
        <taxon>Endopterygota</taxon>
        <taxon>Diptera</taxon>
        <taxon>Brachycera</taxon>
        <taxon>Muscomorpha</taxon>
        <taxon>Ephydroidea</taxon>
        <taxon>Drosophilidae</taxon>
        <taxon>Drosophila</taxon>
        <taxon>Sophophora</taxon>
    </lineage>
</organism>
<protein>
    <submittedName>
        <fullName evidence="2">HDC10625</fullName>
    </submittedName>
</protein>
<dbReference type="EMBL" id="BK002191">
    <property type="protein sequence ID" value="DAA03036.1"/>
    <property type="molecule type" value="Genomic_DNA"/>
</dbReference>
<gene>
    <name evidence="2" type="ORF">HDC10625</name>
</gene>
<name>Q6IL25_DROME</name>
<evidence type="ECO:0000313" key="2">
    <source>
        <dbReference type="EMBL" id="DAA03036.1"/>
    </source>
</evidence>
<evidence type="ECO:0000256" key="1">
    <source>
        <dbReference type="SAM" id="MobiDB-lite"/>
    </source>
</evidence>
<feature type="region of interest" description="Disordered" evidence="1">
    <location>
        <begin position="1"/>
        <end position="34"/>
    </location>
</feature>
<feature type="compositionally biased region" description="Acidic residues" evidence="1">
    <location>
        <begin position="15"/>
        <end position="31"/>
    </location>
</feature>
<accession>Q6IL25</accession>